<reference evidence="3 4" key="1">
    <citation type="submission" date="2020-08" db="EMBL/GenBank/DDBJ databases">
        <title>Sequencing the genomes of 1000 actinobacteria strains.</title>
        <authorList>
            <person name="Klenk H.-P."/>
        </authorList>
    </citation>
    <scope>NUCLEOTIDE SEQUENCE [LARGE SCALE GENOMIC DNA]</scope>
    <source>
        <strain evidence="3 4">DSM 45784</strain>
    </source>
</reference>
<organism evidence="3 4">
    <name type="scientific">Sphaerisporangium siamense</name>
    <dbReference type="NCBI Taxonomy" id="795645"/>
    <lineage>
        <taxon>Bacteria</taxon>
        <taxon>Bacillati</taxon>
        <taxon>Actinomycetota</taxon>
        <taxon>Actinomycetes</taxon>
        <taxon>Streptosporangiales</taxon>
        <taxon>Streptosporangiaceae</taxon>
        <taxon>Sphaerisporangium</taxon>
    </lineage>
</organism>
<sequence length="278" mass="29151">MSATPERSLATATDGTEVRGYDEGRGPVVVVIGPGLDDGRRTARLAGCLTPRFRVIRLHRRQYRNDLKRANPAPCAVAQEAGDVLAVVAALGGPVVVYGHSSGAVVALEALAASPSSFTGAVVFEPPSVTGTPLSGENGEILGRARAAVAAGRPGTAMALVFRHTVGLPSWQAWPAAALTAMIPRYRALVPCQLDDLEAIDALGVRLDAYERIHVRTVLLGGDRSPSHLAERLDALARVMPEAERVVMPGYDHGADLKSPKTVARVIEDLAGQPSHGA</sequence>
<dbReference type="InterPro" id="IPR029058">
    <property type="entry name" value="AB_hydrolase_fold"/>
</dbReference>
<dbReference type="GO" id="GO:0003824">
    <property type="term" value="F:catalytic activity"/>
    <property type="evidence" value="ECO:0007669"/>
    <property type="project" value="UniProtKB-ARBA"/>
</dbReference>
<feature type="domain" description="AB hydrolase-1" evidence="2">
    <location>
        <begin position="71"/>
        <end position="265"/>
    </location>
</feature>
<evidence type="ECO:0000313" key="4">
    <source>
        <dbReference type="Proteomes" id="UP000542210"/>
    </source>
</evidence>
<dbReference type="Proteomes" id="UP000542210">
    <property type="component" value="Unassembled WGS sequence"/>
</dbReference>
<dbReference type="Pfam" id="PF12697">
    <property type="entry name" value="Abhydrolase_6"/>
    <property type="match status" value="1"/>
</dbReference>
<dbReference type="InterPro" id="IPR000073">
    <property type="entry name" value="AB_hydrolase_1"/>
</dbReference>
<feature type="region of interest" description="Disordered" evidence="1">
    <location>
        <begin position="1"/>
        <end position="21"/>
    </location>
</feature>
<dbReference type="AlphaFoldDB" id="A0A7W7D7B6"/>
<dbReference type="SUPFAM" id="SSF53474">
    <property type="entry name" value="alpha/beta-Hydrolases"/>
    <property type="match status" value="1"/>
</dbReference>
<keyword evidence="4" id="KW-1185">Reference proteome</keyword>
<comment type="caution">
    <text evidence="3">The sequence shown here is derived from an EMBL/GenBank/DDBJ whole genome shotgun (WGS) entry which is preliminary data.</text>
</comment>
<name>A0A7W7D7B6_9ACTN</name>
<evidence type="ECO:0000259" key="2">
    <source>
        <dbReference type="Pfam" id="PF12697"/>
    </source>
</evidence>
<evidence type="ECO:0000313" key="3">
    <source>
        <dbReference type="EMBL" id="MBB4701580.1"/>
    </source>
</evidence>
<dbReference type="Gene3D" id="3.40.50.1820">
    <property type="entry name" value="alpha/beta hydrolase"/>
    <property type="match status" value="1"/>
</dbReference>
<proteinExistence type="predicted"/>
<feature type="compositionally biased region" description="Polar residues" evidence="1">
    <location>
        <begin position="1"/>
        <end position="14"/>
    </location>
</feature>
<dbReference type="RefSeq" id="WP_184880740.1">
    <property type="nucleotide sequence ID" value="NZ_BOOV01000016.1"/>
</dbReference>
<protein>
    <submittedName>
        <fullName evidence="3">Pimeloyl-ACP methyl ester carboxylesterase</fullName>
    </submittedName>
</protein>
<accession>A0A7W7D7B6</accession>
<dbReference type="EMBL" id="JACHND010000001">
    <property type="protein sequence ID" value="MBB4701580.1"/>
    <property type="molecule type" value="Genomic_DNA"/>
</dbReference>
<gene>
    <name evidence="3" type="ORF">BJ982_003124</name>
</gene>
<evidence type="ECO:0000256" key="1">
    <source>
        <dbReference type="SAM" id="MobiDB-lite"/>
    </source>
</evidence>